<proteinExistence type="predicted"/>
<dbReference type="CDD" id="cd05403">
    <property type="entry name" value="NT_KNTase_like"/>
    <property type="match status" value="1"/>
</dbReference>
<feature type="domain" description="Polymerase beta nucleotidyltransferase" evidence="1">
    <location>
        <begin position="20"/>
        <end position="102"/>
    </location>
</feature>
<sequence>MTAHGSQISEKQRLELKKLGVVLLYLHGSVAAGTAREDSDADIAVLFELTPKDPIQATTAILEALRGLIPGRELDIAILNGASPLLKQIVASRGKLLYARSPEDALRFELRAMHEYEYSRHVVRLGQELVLKRAGL</sequence>
<dbReference type="AlphaFoldDB" id="A0A1F6EG55"/>
<dbReference type="NCBIfam" id="NF047752">
    <property type="entry name" value="MntA_antitoxin"/>
    <property type="match status" value="1"/>
</dbReference>
<dbReference type="PANTHER" id="PTHR43852:SF3">
    <property type="entry name" value="NUCLEOTIDYLTRANSFERASE"/>
    <property type="match status" value="1"/>
</dbReference>
<accession>A0A1F6EG55</accession>
<comment type="caution">
    <text evidence="2">The sequence shown here is derived from an EMBL/GenBank/DDBJ whole genome shotgun (WGS) entry which is preliminary data.</text>
</comment>
<dbReference type="Pfam" id="PF18765">
    <property type="entry name" value="Polbeta"/>
    <property type="match status" value="1"/>
</dbReference>
<name>A0A1F6EG55_9BACT</name>
<protein>
    <recommendedName>
        <fullName evidence="1">Polymerase beta nucleotidyltransferase domain-containing protein</fullName>
    </recommendedName>
</protein>
<organism evidence="2 3">
    <name type="scientific">Candidatus Kaiserbacteria bacterium RIFCSPLOWO2_01_FULL_53_17</name>
    <dbReference type="NCBI Taxonomy" id="1798511"/>
    <lineage>
        <taxon>Bacteria</taxon>
        <taxon>Candidatus Kaiseribacteriota</taxon>
    </lineage>
</organism>
<gene>
    <name evidence="2" type="ORF">A3A38_00145</name>
</gene>
<dbReference type="EMBL" id="MFLY01000036">
    <property type="protein sequence ID" value="OGG72638.1"/>
    <property type="molecule type" value="Genomic_DNA"/>
</dbReference>
<dbReference type="InterPro" id="IPR041633">
    <property type="entry name" value="Polbeta"/>
</dbReference>
<dbReference type="InterPro" id="IPR052930">
    <property type="entry name" value="TA_antitoxin_MntA"/>
</dbReference>
<evidence type="ECO:0000313" key="2">
    <source>
        <dbReference type="EMBL" id="OGG72638.1"/>
    </source>
</evidence>
<evidence type="ECO:0000313" key="3">
    <source>
        <dbReference type="Proteomes" id="UP000177306"/>
    </source>
</evidence>
<evidence type="ECO:0000259" key="1">
    <source>
        <dbReference type="Pfam" id="PF18765"/>
    </source>
</evidence>
<reference evidence="2 3" key="1">
    <citation type="journal article" date="2016" name="Nat. Commun.">
        <title>Thousands of microbial genomes shed light on interconnected biogeochemical processes in an aquifer system.</title>
        <authorList>
            <person name="Anantharaman K."/>
            <person name="Brown C.T."/>
            <person name="Hug L.A."/>
            <person name="Sharon I."/>
            <person name="Castelle C.J."/>
            <person name="Probst A.J."/>
            <person name="Thomas B.C."/>
            <person name="Singh A."/>
            <person name="Wilkins M.J."/>
            <person name="Karaoz U."/>
            <person name="Brodie E.L."/>
            <person name="Williams K.H."/>
            <person name="Hubbard S.S."/>
            <person name="Banfield J.F."/>
        </authorList>
    </citation>
    <scope>NUCLEOTIDE SEQUENCE [LARGE SCALE GENOMIC DNA]</scope>
</reference>
<dbReference type="SUPFAM" id="SSF81301">
    <property type="entry name" value="Nucleotidyltransferase"/>
    <property type="match status" value="1"/>
</dbReference>
<dbReference type="PANTHER" id="PTHR43852">
    <property type="entry name" value="NUCLEOTIDYLTRANSFERASE"/>
    <property type="match status" value="1"/>
</dbReference>
<dbReference type="InterPro" id="IPR043519">
    <property type="entry name" value="NT_sf"/>
</dbReference>
<dbReference type="Gene3D" id="3.30.460.10">
    <property type="entry name" value="Beta Polymerase, domain 2"/>
    <property type="match status" value="1"/>
</dbReference>
<dbReference type="Proteomes" id="UP000177306">
    <property type="component" value="Unassembled WGS sequence"/>
</dbReference>